<organism evidence="1 2">
    <name type="scientific">Actinomadura latina</name>
    <dbReference type="NCBI Taxonomy" id="163603"/>
    <lineage>
        <taxon>Bacteria</taxon>
        <taxon>Bacillati</taxon>
        <taxon>Actinomycetota</taxon>
        <taxon>Actinomycetes</taxon>
        <taxon>Streptosporangiales</taxon>
        <taxon>Thermomonosporaceae</taxon>
        <taxon>Actinomadura</taxon>
    </lineage>
</organism>
<accession>A0A846Z0C0</accession>
<proteinExistence type="predicted"/>
<dbReference type="Proteomes" id="UP000579250">
    <property type="component" value="Unassembled WGS sequence"/>
</dbReference>
<evidence type="ECO:0000313" key="2">
    <source>
        <dbReference type="Proteomes" id="UP000579250"/>
    </source>
</evidence>
<reference evidence="1 2" key="1">
    <citation type="submission" date="2020-04" db="EMBL/GenBank/DDBJ databases">
        <title>MicrobeNet Type strains.</title>
        <authorList>
            <person name="Nicholson A.C."/>
        </authorList>
    </citation>
    <scope>NUCLEOTIDE SEQUENCE [LARGE SCALE GENOMIC DNA]</scope>
    <source>
        <strain evidence="1 2">ATCC BAA-277</strain>
    </source>
</reference>
<protein>
    <submittedName>
        <fullName evidence="1">Uncharacterized protein</fullName>
    </submittedName>
</protein>
<dbReference type="EMBL" id="JAAXPI010000033">
    <property type="protein sequence ID" value="NKZ06279.1"/>
    <property type="molecule type" value="Genomic_DNA"/>
</dbReference>
<dbReference type="RefSeq" id="WP_067640032.1">
    <property type="nucleotide sequence ID" value="NZ_JAAXPI010000033.1"/>
</dbReference>
<comment type="caution">
    <text evidence="1">The sequence shown here is derived from an EMBL/GenBank/DDBJ whole genome shotgun (WGS) entry which is preliminary data.</text>
</comment>
<evidence type="ECO:0000313" key="1">
    <source>
        <dbReference type="EMBL" id="NKZ06279.1"/>
    </source>
</evidence>
<keyword evidence="2" id="KW-1185">Reference proteome</keyword>
<gene>
    <name evidence="1" type="ORF">HGB48_21375</name>
</gene>
<dbReference type="AlphaFoldDB" id="A0A846Z0C0"/>
<name>A0A846Z0C0_9ACTN</name>
<sequence length="285" mass="31916">MTSIIPPLSSCDSCVRLKWVPDPDWNPDESRDPLDTGSIYFCEAFPDGIPEDIKRLGFDHRLPYPVDGGVRHELRPGRANILASFERDTPTAVRTRDVSASAREWMRQMAVLKGRRLRLAESLMNVNELAVPVRGDGKPATWDFGDFRMLGVSSTGPVELDFDESSDFRGWSFSSLEEIAVEVAEDVLLYVDKKGPLLPVGALRSFNFSLFRAARDASMEQLREEFPDALVYRPEGERVAFTSLLALETARGIGVKWQSMRGRKLLAEGEVALDPGYPHQAFLKP</sequence>